<organism evidence="1 2">
    <name type="scientific">Hathewaya limosa</name>
    <name type="common">Clostridium limosum</name>
    <dbReference type="NCBI Taxonomy" id="1536"/>
    <lineage>
        <taxon>Bacteria</taxon>
        <taxon>Bacillati</taxon>
        <taxon>Bacillota</taxon>
        <taxon>Clostridia</taxon>
        <taxon>Eubacteriales</taxon>
        <taxon>Clostridiaceae</taxon>
        <taxon>Hathewaya</taxon>
    </lineage>
</organism>
<accession>A0ABU0JT00</accession>
<dbReference type="InterPro" id="IPR029039">
    <property type="entry name" value="Flavoprotein-like_sf"/>
</dbReference>
<protein>
    <submittedName>
        <fullName evidence="1">Flavodoxin</fullName>
    </submittedName>
</protein>
<name>A0ABU0JT00_HATLI</name>
<proteinExistence type="predicted"/>
<gene>
    <name evidence="1" type="ORF">QOZ93_001286</name>
</gene>
<evidence type="ECO:0000313" key="1">
    <source>
        <dbReference type="EMBL" id="MDQ0479545.1"/>
    </source>
</evidence>
<dbReference type="Proteomes" id="UP001224418">
    <property type="component" value="Unassembled WGS sequence"/>
</dbReference>
<reference evidence="1 2" key="1">
    <citation type="submission" date="2023-07" db="EMBL/GenBank/DDBJ databases">
        <title>Genomic Encyclopedia of Type Strains, Phase IV (KMG-IV): sequencing the most valuable type-strain genomes for metagenomic binning, comparative biology and taxonomic classification.</title>
        <authorList>
            <person name="Goeker M."/>
        </authorList>
    </citation>
    <scope>NUCLEOTIDE SEQUENCE [LARGE SCALE GENOMIC DNA]</scope>
    <source>
        <strain evidence="1 2">DSM 1400</strain>
    </source>
</reference>
<dbReference type="SUPFAM" id="SSF52218">
    <property type="entry name" value="Flavoproteins"/>
    <property type="match status" value="1"/>
</dbReference>
<evidence type="ECO:0000313" key="2">
    <source>
        <dbReference type="Proteomes" id="UP001224418"/>
    </source>
</evidence>
<comment type="caution">
    <text evidence="1">The sequence shown here is derived from an EMBL/GenBank/DDBJ whole genome shotgun (WGS) entry which is preliminary data.</text>
</comment>
<keyword evidence="2" id="KW-1185">Reference proteome</keyword>
<dbReference type="Gene3D" id="3.40.50.360">
    <property type="match status" value="1"/>
</dbReference>
<dbReference type="RefSeq" id="WP_307355562.1">
    <property type="nucleotide sequence ID" value="NZ_BAAACJ010000033.1"/>
</dbReference>
<sequence length="163" mass="18549">MSVENENILIVYYSRSGNSKKIAYELKDLLNCHIDEIKDLKNRKGIGGFIKGGRDALNGNITSINYENNLSHKYSKLILCGPIWAANISPALRTYILTNRKKFPKEIFYISVYGGSGEEKYDKKMEEIFSGSITKLCTIKNKDIKTEEFKNTLKKVVKVLQVS</sequence>
<dbReference type="EMBL" id="JAUSWN010000009">
    <property type="protein sequence ID" value="MDQ0479545.1"/>
    <property type="molecule type" value="Genomic_DNA"/>
</dbReference>